<dbReference type="PANTHER" id="PTHR31087">
    <property type="match status" value="1"/>
</dbReference>
<dbReference type="SUPFAM" id="SSF54518">
    <property type="entry name" value="Tubby C-terminal domain-like"/>
    <property type="match status" value="1"/>
</dbReference>
<dbReference type="PANTHER" id="PTHR31087:SF161">
    <property type="entry name" value="TUBBY C 2 FAMILY PROTEIN"/>
    <property type="match status" value="1"/>
</dbReference>
<evidence type="ECO:0000256" key="2">
    <source>
        <dbReference type="SAM" id="MobiDB-lite"/>
    </source>
</evidence>
<dbReference type="OrthoDB" id="97518at2759"/>
<dbReference type="InterPro" id="IPR007612">
    <property type="entry name" value="LOR"/>
</dbReference>
<accession>A0A6A5VR92</accession>
<feature type="compositionally biased region" description="Low complexity" evidence="2">
    <location>
        <begin position="14"/>
        <end position="31"/>
    </location>
</feature>
<dbReference type="Pfam" id="PF04525">
    <property type="entry name" value="LOR"/>
    <property type="match status" value="1"/>
</dbReference>
<proteinExistence type="inferred from homology"/>
<keyword evidence="4" id="KW-1185">Reference proteome</keyword>
<name>A0A6A5VR92_9PLEO</name>
<gene>
    <name evidence="3" type="ORF">BU23DRAFT_549325</name>
</gene>
<feature type="region of interest" description="Disordered" evidence="2">
    <location>
        <begin position="1"/>
        <end position="34"/>
    </location>
</feature>
<evidence type="ECO:0008006" key="5">
    <source>
        <dbReference type="Google" id="ProtNLM"/>
    </source>
</evidence>
<dbReference type="Gene3D" id="2.40.160.200">
    <property type="entry name" value="LURP1-related"/>
    <property type="match status" value="1"/>
</dbReference>
<evidence type="ECO:0000256" key="1">
    <source>
        <dbReference type="ARBA" id="ARBA00005437"/>
    </source>
</evidence>
<protein>
    <recommendedName>
        <fullName evidence="5">DUF567-domain-containing protein</fullName>
    </recommendedName>
</protein>
<dbReference type="Proteomes" id="UP000800036">
    <property type="component" value="Unassembled WGS sequence"/>
</dbReference>
<dbReference type="AlphaFoldDB" id="A0A6A5VR92"/>
<evidence type="ECO:0000313" key="4">
    <source>
        <dbReference type="Proteomes" id="UP000800036"/>
    </source>
</evidence>
<reference evidence="3" key="1">
    <citation type="journal article" date="2020" name="Stud. Mycol.">
        <title>101 Dothideomycetes genomes: a test case for predicting lifestyles and emergence of pathogens.</title>
        <authorList>
            <person name="Haridas S."/>
            <person name="Albert R."/>
            <person name="Binder M."/>
            <person name="Bloem J."/>
            <person name="Labutti K."/>
            <person name="Salamov A."/>
            <person name="Andreopoulos B."/>
            <person name="Baker S."/>
            <person name="Barry K."/>
            <person name="Bills G."/>
            <person name="Bluhm B."/>
            <person name="Cannon C."/>
            <person name="Castanera R."/>
            <person name="Culley D."/>
            <person name="Daum C."/>
            <person name="Ezra D."/>
            <person name="Gonzalez J."/>
            <person name="Henrissat B."/>
            <person name="Kuo A."/>
            <person name="Liang C."/>
            <person name="Lipzen A."/>
            <person name="Lutzoni F."/>
            <person name="Magnuson J."/>
            <person name="Mondo S."/>
            <person name="Nolan M."/>
            <person name="Ohm R."/>
            <person name="Pangilinan J."/>
            <person name="Park H.-J."/>
            <person name="Ramirez L."/>
            <person name="Alfaro M."/>
            <person name="Sun H."/>
            <person name="Tritt A."/>
            <person name="Yoshinaga Y."/>
            <person name="Zwiers L.-H."/>
            <person name="Turgeon B."/>
            <person name="Goodwin S."/>
            <person name="Spatafora J."/>
            <person name="Crous P."/>
            <person name="Grigoriev I."/>
        </authorList>
    </citation>
    <scope>NUCLEOTIDE SEQUENCE</scope>
    <source>
        <strain evidence="3">CBS 107.79</strain>
    </source>
</reference>
<dbReference type="EMBL" id="ML976658">
    <property type="protein sequence ID" value="KAF1979318.1"/>
    <property type="molecule type" value="Genomic_DNA"/>
</dbReference>
<dbReference type="InterPro" id="IPR038595">
    <property type="entry name" value="LOR_sf"/>
</dbReference>
<dbReference type="InterPro" id="IPR025659">
    <property type="entry name" value="Tubby-like_C"/>
</dbReference>
<organism evidence="3 4">
    <name type="scientific">Bimuria novae-zelandiae CBS 107.79</name>
    <dbReference type="NCBI Taxonomy" id="1447943"/>
    <lineage>
        <taxon>Eukaryota</taxon>
        <taxon>Fungi</taxon>
        <taxon>Dikarya</taxon>
        <taxon>Ascomycota</taxon>
        <taxon>Pezizomycotina</taxon>
        <taxon>Dothideomycetes</taxon>
        <taxon>Pleosporomycetidae</taxon>
        <taxon>Pleosporales</taxon>
        <taxon>Massarineae</taxon>
        <taxon>Didymosphaeriaceae</taxon>
        <taxon>Bimuria</taxon>
    </lineage>
</organism>
<comment type="similarity">
    <text evidence="1">Belongs to the LOR family.</text>
</comment>
<sequence>MSGYSAPQGGWDHGQAGAGYQQQQPGYGQTQHALHNQSPGIGIFNSPVYGSVHGGVTIVLKEHVLSLTGDSFSIKRDDGTPILQVEGKLVSIHGRKKVSDMAGNHLFDIVKEHFHIHATFAIEDPQGNKLMEVQSNFKLMGSSAVATFPMNAPENEQHKLKMKGSFFDTSAEIIDEKRGGAVAARINRKILSGKDLFFGQQTYSVQISPGYDQALIAAMCICLDEKNNEGK</sequence>
<evidence type="ECO:0000313" key="3">
    <source>
        <dbReference type="EMBL" id="KAF1979318.1"/>
    </source>
</evidence>